<dbReference type="Proteomes" id="UP001311232">
    <property type="component" value="Unassembled WGS sequence"/>
</dbReference>
<feature type="region of interest" description="Disordered" evidence="1">
    <location>
        <begin position="130"/>
        <end position="154"/>
    </location>
</feature>
<feature type="region of interest" description="Disordered" evidence="1">
    <location>
        <begin position="55"/>
        <end position="107"/>
    </location>
</feature>
<gene>
    <name evidence="2" type="ORF">CRENBAI_007801</name>
</gene>
<sequence length="154" mass="16350">MDLADGRQESARDRWVEQQMEEATKHLSADLEVLPSLLLLEQMEREVAQGQAIREGCSPLLRRSPPASVVKSTFSSRRKKRRRGAVSSLLAGEEKSPMSSAETSGAVVSLPADGEATASIPASLSATALSPRLPAAPPMPSSLSPARSSEAMPD</sequence>
<evidence type="ECO:0000313" key="2">
    <source>
        <dbReference type="EMBL" id="KAK5607953.1"/>
    </source>
</evidence>
<feature type="compositionally biased region" description="Low complexity" evidence="1">
    <location>
        <begin position="141"/>
        <end position="154"/>
    </location>
</feature>
<dbReference type="EMBL" id="JAHHUM010001893">
    <property type="protein sequence ID" value="KAK5607953.1"/>
    <property type="molecule type" value="Genomic_DNA"/>
</dbReference>
<keyword evidence="3" id="KW-1185">Reference proteome</keyword>
<dbReference type="AlphaFoldDB" id="A0AAV9RG99"/>
<name>A0AAV9RG99_9TELE</name>
<proteinExistence type="predicted"/>
<reference evidence="2 3" key="1">
    <citation type="submission" date="2021-06" db="EMBL/GenBank/DDBJ databases">
        <authorList>
            <person name="Palmer J.M."/>
        </authorList>
    </citation>
    <scope>NUCLEOTIDE SEQUENCE [LARGE SCALE GENOMIC DNA]</scope>
    <source>
        <strain evidence="2 3">MEX-2019</strain>
        <tissue evidence="2">Muscle</tissue>
    </source>
</reference>
<evidence type="ECO:0000256" key="1">
    <source>
        <dbReference type="SAM" id="MobiDB-lite"/>
    </source>
</evidence>
<accession>A0AAV9RG99</accession>
<protein>
    <submittedName>
        <fullName evidence="2">Uncharacterized protein</fullName>
    </submittedName>
</protein>
<comment type="caution">
    <text evidence="2">The sequence shown here is derived from an EMBL/GenBank/DDBJ whole genome shotgun (WGS) entry which is preliminary data.</text>
</comment>
<evidence type="ECO:0000313" key="3">
    <source>
        <dbReference type="Proteomes" id="UP001311232"/>
    </source>
</evidence>
<organism evidence="2 3">
    <name type="scientific">Crenichthys baileyi</name>
    <name type="common">White River springfish</name>
    <dbReference type="NCBI Taxonomy" id="28760"/>
    <lineage>
        <taxon>Eukaryota</taxon>
        <taxon>Metazoa</taxon>
        <taxon>Chordata</taxon>
        <taxon>Craniata</taxon>
        <taxon>Vertebrata</taxon>
        <taxon>Euteleostomi</taxon>
        <taxon>Actinopterygii</taxon>
        <taxon>Neopterygii</taxon>
        <taxon>Teleostei</taxon>
        <taxon>Neoteleostei</taxon>
        <taxon>Acanthomorphata</taxon>
        <taxon>Ovalentaria</taxon>
        <taxon>Atherinomorphae</taxon>
        <taxon>Cyprinodontiformes</taxon>
        <taxon>Goodeidae</taxon>
        <taxon>Crenichthys</taxon>
    </lineage>
</organism>